<evidence type="ECO:0000313" key="1">
    <source>
        <dbReference type="EMBL" id="PIK49032.1"/>
    </source>
</evidence>
<proteinExistence type="predicted"/>
<dbReference type="AlphaFoldDB" id="A0A2G8KLZ8"/>
<feature type="non-terminal residue" evidence="1">
    <location>
        <position position="1"/>
    </location>
</feature>
<comment type="caution">
    <text evidence="1">The sequence shown here is derived from an EMBL/GenBank/DDBJ whole genome shotgun (WGS) entry which is preliminary data.</text>
</comment>
<accession>A0A2G8KLZ8</accession>
<sequence>ISSPKFLSWRILTLKTRLRTMETVLAAGFPFTLVSQGMWPPQERNSISPTATRIQGLTR</sequence>
<gene>
    <name evidence="1" type="ORF">BSL78_14098</name>
</gene>
<dbReference type="Proteomes" id="UP000230750">
    <property type="component" value="Unassembled WGS sequence"/>
</dbReference>
<feature type="non-terminal residue" evidence="1">
    <location>
        <position position="59"/>
    </location>
</feature>
<dbReference type="EMBL" id="MRZV01000486">
    <property type="protein sequence ID" value="PIK49032.1"/>
    <property type="molecule type" value="Genomic_DNA"/>
</dbReference>
<evidence type="ECO:0000313" key="2">
    <source>
        <dbReference type="Proteomes" id="UP000230750"/>
    </source>
</evidence>
<keyword evidence="2" id="KW-1185">Reference proteome</keyword>
<name>A0A2G8KLZ8_STIJA</name>
<protein>
    <submittedName>
        <fullName evidence="1">Putative dual 3',5'-cyclic-AMP and-GMP phosphodiesterase 11</fullName>
    </submittedName>
</protein>
<organism evidence="1 2">
    <name type="scientific">Stichopus japonicus</name>
    <name type="common">Sea cucumber</name>
    <dbReference type="NCBI Taxonomy" id="307972"/>
    <lineage>
        <taxon>Eukaryota</taxon>
        <taxon>Metazoa</taxon>
        <taxon>Echinodermata</taxon>
        <taxon>Eleutherozoa</taxon>
        <taxon>Echinozoa</taxon>
        <taxon>Holothuroidea</taxon>
        <taxon>Aspidochirotacea</taxon>
        <taxon>Aspidochirotida</taxon>
        <taxon>Stichopodidae</taxon>
        <taxon>Apostichopus</taxon>
    </lineage>
</organism>
<reference evidence="1 2" key="1">
    <citation type="journal article" date="2017" name="PLoS Biol.">
        <title>The sea cucumber genome provides insights into morphological evolution and visceral regeneration.</title>
        <authorList>
            <person name="Zhang X."/>
            <person name="Sun L."/>
            <person name="Yuan J."/>
            <person name="Sun Y."/>
            <person name="Gao Y."/>
            <person name="Zhang L."/>
            <person name="Li S."/>
            <person name="Dai H."/>
            <person name="Hamel J.F."/>
            <person name="Liu C."/>
            <person name="Yu Y."/>
            <person name="Liu S."/>
            <person name="Lin W."/>
            <person name="Guo K."/>
            <person name="Jin S."/>
            <person name="Xu P."/>
            <person name="Storey K.B."/>
            <person name="Huan P."/>
            <person name="Zhang T."/>
            <person name="Zhou Y."/>
            <person name="Zhang J."/>
            <person name="Lin C."/>
            <person name="Li X."/>
            <person name="Xing L."/>
            <person name="Huo D."/>
            <person name="Sun M."/>
            <person name="Wang L."/>
            <person name="Mercier A."/>
            <person name="Li F."/>
            <person name="Yang H."/>
            <person name="Xiang J."/>
        </authorList>
    </citation>
    <scope>NUCLEOTIDE SEQUENCE [LARGE SCALE GENOMIC DNA]</scope>
    <source>
        <strain evidence="1">Shaxun</strain>
        <tissue evidence="1">Muscle</tissue>
    </source>
</reference>